<reference evidence="1 2" key="1">
    <citation type="submission" date="2023-06" db="EMBL/GenBank/DDBJ databases">
        <title>Alkalimonas sp., MEB004 an alkaliphilic bacterium isolated from Lonar Lake, India.</title>
        <authorList>
            <person name="Joshi A."/>
            <person name="Thite S."/>
        </authorList>
    </citation>
    <scope>NUCLEOTIDE SEQUENCE [LARGE SCALE GENOMIC DNA]</scope>
    <source>
        <strain evidence="1 2">MEB004</strain>
    </source>
</reference>
<comment type="caution">
    <text evidence="1">The sequence shown here is derived from an EMBL/GenBank/DDBJ whole genome shotgun (WGS) entry which is preliminary data.</text>
</comment>
<dbReference type="InterPro" id="IPR014987">
    <property type="entry name" value="UPF_YfcL"/>
</dbReference>
<protein>
    <submittedName>
        <fullName evidence="1">YfcL family protein</fullName>
    </submittedName>
</protein>
<dbReference type="EMBL" id="JAUGZK010000001">
    <property type="protein sequence ID" value="MEE2022957.1"/>
    <property type="molecule type" value="Genomic_DNA"/>
</dbReference>
<evidence type="ECO:0000313" key="1">
    <source>
        <dbReference type="EMBL" id="MEE2022957.1"/>
    </source>
</evidence>
<accession>A0ABU7JBI5</accession>
<keyword evidence="2" id="KW-1185">Reference proteome</keyword>
<dbReference type="RefSeq" id="WP_330086313.1">
    <property type="nucleotide sequence ID" value="NZ_JAUGZK010000001.1"/>
</dbReference>
<proteinExistence type="predicted"/>
<dbReference type="Pfam" id="PF08891">
    <property type="entry name" value="YfcL"/>
    <property type="match status" value="1"/>
</dbReference>
<organism evidence="1 2">
    <name type="scientific">Alkalimonas mucilaginosa</name>
    <dbReference type="NCBI Taxonomy" id="3057676"/>
    <lineage>
        <taxon>Bacteria</taxon>
        <taxon>Pseudomonadati</taxon>
        <taxon>Pseudomonadota</taxon>
        <taxon>Gammaproteobacteria</taxon>
        <taxon>Alkalimonas</taxon>
    </lineage>
</organism>
<evidence type="ECO:0000313" key="2">
    <source>
        <dbReference type="Proteomes" id="UP001339167"/>
    </source>
</evidence>
<dbReference type="Proteomes" id="UP001339167">
    <property type="component" value="Unassembled WGS sequence"/>
</dbReference>
<gene>
    <name evidence="1" type="ORF">QWF21_01775</name>
</gene>
<name>A0ABU7JBI5_9GAMM</name>
<sequence>MTDSSNFVSAVADYFDQMIPTASDDELFAAGYLRGHFDLAVGTLEVAAQPFNQQDVMVQVSSSLEQAIANGELNADDQQLVGALWQQLQRLAA</sequence>